<dbReference type="NCBIfam" id="NF033542">
    <property type="entry name" value="transpos_IS110"/>
    <property type="match status" value="1"/>
</dbReference>
<evidence type="ECO:0000259" key="2">
    <source>
        <dbReference type="Pfam" id="PF02371"/>
    </source>
</evidence>
<gene>
    <name evidence="3" type="ORF">DWZ25_13455</name>
</gene>
<dbReference type="GO" id="GO:0006313">
    <property type="term" value="P:DNA transposition"/>
    <property type="evidence" value="ECO:0007669"/>
    <property type="project" value="InterPro"/>
</dbReference>
<reference evidence="3 4" key="1">
    <citation type="submission" date="2018-08" db="EMBL/GenBank/DDBJ databases">
        <title>A genome reference for cultivated species of the human gut microbiota.</title>
        <authorList>
            <person name="Zou Y."/>
            <person name="Xue W."/>
            <person name="Luo G."/>
        </authorList>
    </citation>
    <scope>NUCLEOTIDE SEQUENCE [LARGE SCALE GENOMIC DNA]</scope>
    <source>
        <strain evidence="3 4">AF31-14AC</strain>
    </source>
</reference>
<feature type="domain" description="Transposase IS116/IS110/IS902 C-terminal" evidence="2">
    <location>
        <begin position="275"/>
        <end position="354"/>
    </location>
</feature>
<evidence type="ECO:0000259" key="1">
    <source>
        <dbReference type="Pfam" id="PF01548"/>
    </source>
</evidence>
<dbReference type="GO" id="GO:0004803">
    <property type="term" value="F:transposase activity"/>
    <property type="evidence" value="ECO:0007669"/>
    <property type="project" value="InterPro"/>
</dbReference>
<dbReference type="InterPro" id="IPR002525">
    <property type="entry name" value="Transp_IS110-like_N"/>
</dbReference>
<dbReference type="EMBL" id="QVES01000020">
    <property type="protein sequence ID" value="RGB82711.1"/>
    <property type="molecule type" value="Genomic_DNA"/>
</dbReference>
<dbReference type="InterPro" id="IPR003346">
    <property type="entry name" value="Transposase_20"/>
</dbReference>
<dbReference type="Pfam" id="PF02371">
    <property type="entry name" value="Transposase_20"/>
    <property type="match status" value="1"/>
</dbReference>
<protein>
    <submittedName>
        <fullName evidence="3">IS110 family transposase</fullName>
    </submittedName>
</protein>
<dbReference type="Pfam" id="PF01548">
    <property type="entry name" value="DEDD_Tnp_IS110"/>
    <property type="match status" value="1"/>
</dbReference>
<dbReference type="Proteomes" id="UP000260782">
    <property type="component" value="Unassembled WGS sequence"/>
</dbReference>
<accession>A0A3E2TU02</accession>
<dbReference type="PANTHER" id="PTHR33055">
    <property type="entry name" value="TRANSPOSASE FOR INSERTION SEQUENCE ELEMENT IS1111A"/>
    <property type="match status" value="1"/>
</dbReference>
<dbReference type="GO" id="GO:0003677">
    <property type="term" value="F:DNA binding"/>
    <property type="evidence" value="ECO:0007669"/>
    <property type="project" value="InterPro"/>
</dbReference>
<dbReference type="RefSeq" id="WP_117530137.1">
    <property type="nucleotide sequence ID" value="NZ_QVES01000020.1"/>
</dbReference>
<comment type="caution">
    <text evidence="3">The sequence shown here is derived from an EMBL/GenBank/DDBJ whole genome shotgun (WGS) entry which is preliminary data.</text>
</comment>
<evidence type="ECO:0000313" key="3">
    <source>
        <dbReference type="EMBL" id="RGB82711.1"/>
    </source>
</evidence>
<proteinExistence type="predicted"/>
<organism evidence="3 4">
    <name type="scientific">Faecalibacterium prausnitzii</name>
    <dbReference type="NCBI Taxonomy" id="853"/>
    <lineage>
        <taxon>Bacteria</taxon>
        <taxon>Bacillati</taxon>
        <taxon>Bacillota</taxon>
        <taxon>Clostridia</taxon>
        <taxon>Eubacteriales</taxon>
        <taxon>Oscillospiraceae</taxon>
        <taxon>Faecalibacterium</taxon>
    </lineage>
</organism>
<feature type="domain" description="Transposase IS110-like N-terminal" evidence="1">
    <location>
        <begin position="4"/>
        <end position="160"/>
    </location>
</feature>
<sequence>MNAVGIDVSKGKSMVCVMRPFGEVVLEPFEVLHTAQNLNDLAGKLKALDGETRVVMEATGNYHKPVAFVLHDAGLFVSVVNPVLIHDYDNNSLRRVKTDRKDAVKIANYTLDKWTRLRQYLPEDDTRLALKNCYRQYQQAVAVRTMLKNNLISSLDLTFPDANKLFSSPAKSNGCEKWVDFIGDFWHSECVSSLSSDAFAKKYLKWCQKHGYNFTRSKSDTIYACAVNAASLPKSPTSKLLIQQQVAQLKAVSQSVAAFQQEMLRLSQQLPEFDTVMEMYGVGPSLGPQLMAEIGDIRRFSSKKLLIAFAGIEPQPNDSGKIVGNDSGISKVGSAVLRRTLFLIMTVILKTQPQDEPVFQFMNKKRSEGKPYKVYMMASANKFLRIYYARVKAVMDSKHSK</sequence>
<dbReference type="InterPro" id="IPR047650">
    <property type="entry name" value="Transpos_IS110"/>
</dbReference>
<name>A0A3E2TU02_9FIRM</name>
<evidence type="ECO:0000313" key="4">
    <source>
        <dbReference type="Proteomes" id="UP000260782"/>
    </source>
</evidence>
<dbReference type="AlphaFoldDB" id="A0A3E2TU02"/>